<dbReference type="SUPFAM" id="SSF56601">
    <property type="entry name" value="beta-lactamase/transpeptidase-like"/>
    <property type="match status" value="1"/>
</dbReference>
<keyword evidence="7" id="KW-0732">Signal</keyword>
<dbReference type="PANTHER" id="PTHR21581">
    <property type="entry name" value="D-ALANYL-D-ALANINE CARBOXYPEPTIDASE"/>
    <property type="match status" value="1"/>
</dbReference>
<evidence type="ECO:0000259" key="18">
    <source>
        <dbReference type="Pfam" id="PF00768"/>
    </source>
</evidence>
<dbReference type="GO" id="GO:0009252">
    <property type="term" value="P:peptidoglycan biosynthetic process"/>
    <property type="evidence" value="ECO:0007669"/>
    <property type="project" value="UniProtKB-UniPathway"/>
</dbReference>
<evidence type="ECO:0000256" key="5">
    <source>
        <dbReference type="ARBA" id="ARBA00022645"/>
    </source>
</evidence>
<evidence type="ECO:0000256" key="6">
    <source>
        <dbReference type="ARBA" id="ARBA00022670"/>
    </source>
</evidence>
<keyword evidence="9" id="KW-0133">Cell shape</keyword>
<evidence type="ECO:0000256" key="1">
    <source>
        <dbReference type="ARBA" id="ARBA00003217"/>
    </source>
</evidence>
<evidence type="ECO:0000256" key="4">
    <source>
        <dbReference type="ARBA" id="ARBA00012448"/>
    </source>
</evidence>
<keyword evidence="17" id="KW-0472">Membrane</keyword>
<feature type="region of interest" description="Disordered" evidence="16">
    <location>
        <begin position="470"/>
        <end position="493"/>
    </location>
</feature>
<feature type="active site" evidence="13">
    <location>
        <position position="152"/>
    </location>
</feature>
<dbReference type="InterPro" id="IPR018044">
    <property type="entry name" value="Peptidase_S11"/>
</dbReference>
<feature type="transmembrane region" description="Helical" evidence="17">
    <location>
        <begin position="440"/>
        <end position="461"/>
    </location>
</feature>
<dbReference type="InterPro" id="IPR012907">
    <property type="entry name" value="Peptidase_S11_C"/>
</dbReference>
<evidence type="ECO:0000256" key="16">
    <source>
        <dbReference type="SAM" id="MobiDB-lite"/>
    </source>
</evidence>
<dbReference type="InterPro" id="IPR001967">
    <property type="entry name" value="Peptidase_S11_N"/>
</dbReference>
<comment type="function">
    <text evidence="1">Removes C-terminal D-alanyl residues from sugar-peptide cell wall precursors.</text>
</comment>
<keyword evidence="6" id="KW-0645">Protease</keyword>
<dbReference type="Proteomes" id="UP000473648">
    <property type="component" value="Unassembled WGS sequence"/>
</dbReference>
<dbReference type="GO" id="GO:0006508">
    <property type="term" value="P:proteolysis"/>
    <property type="evidence" value="ECO:0007669"/>
    <property type="project" value="UniProtKB-KW"/>
</dbReference>
<feature type="active site" description="Proton acceptor" evidence="13">
    <location>
        <position position="96"/>
    </location>
</feature>
<dbReference type="GO" id="GO:0009002">
    <property type="term" value="F:serine-type D-Ala-D-Ala carboxypeptidase activity"/>
    <property type="evidence" value="ECO:0007669"/>
    <property type="project" value="UniProtKB-EC"/>
</dbReference>
<dbReference type="InterPro" id="IPR012338">
    <property type="entry name" value="Beta-lactam/transpept-like"/>
</dbReference>
<dbReference type="GO" id="GO:0008360">
    <property type="term" value="P:regulation of cell shape"/>
    <property type="evidence" value="ECO:0007669"/>
    <property type="project" value="UniProtKB-KW"/>
</dbReference>
<keyword evidence="10" id="KW-0573">Peptidoglycan synthesis</keyword>
<dbReference type="InterPro" id="IPR037167">
    <property type="entry name" value="Peptidase_S11_C_sf"/>
</dbReference>
<evidence type="ECO:0000256" key="10">
    <source>
        <dbReference type="ARBA" id="ARBA00022984"/>
    </source>
</evidence>
<dbReference type="AlphaFoldDB" id="A0A6L5GSV1"/>
<evidence type="ECO:0000313" key="20">
    <source>
        <dbReference type="EMBL" id="MQM72926.1"/>
    </source>
</evidence>
<evidence type="ECO:0000313" key="21">
    <source>
        <dbReference type="Proteomes" id="UP000473648"/>
    </source>
</evidence>
<evidence type="ECO:0000256" key="9">
    <source>
        <dbReference type="ARBA" id="ARBA00022960"/>
    </source>
</evidence>
<feature type="domain" description="Peptidase S11 D-Ala-D-Ala carboxypeptidase A C-terminal" evidence="19">
    <location>
        <begin position="336"/>
        <end position="436"/>
    </location>
</feature>
<dbReference type="Gene3D" id="3.40.710.10">
    <property type="entry name" value="DD-peptidase/beta-lactamase superfamily"/>
    <property type="match status" value="1"/>
</dbReference>
<keyword evidence="17" id="KW-0812">Transmembrane</keyword>
<proteinExistence type="inferred from homology"/>
<keyword evidence="8" id="KW-0378">Hydrolase</keyword>
<dbReference type="PRINTS" id="PR00725">
    <property type="entry name" value="DADACBPTASE1"/>
</dbReference>
<keyword evidence="5 20" id="KW-0121">Carboxypeptidase</keyword>
<sequence>MRRCIKMRSVSLEMKKKFVKIRNSLMNLHLFKNNRNKLLASICCAVLSILFIGNSVFAAMPAFNNDEAVCAVEVNTGDVIVEQNAHQKMYPASTTKTMTALVAMHYVQNKLDQKVTVGNEVNEISGDSSKADIRKGDVLTWRQLLYGLLLPSGNDAAMTIAANVGRLDAKDSKLSADAAIKRFVSLMNKEAKTLNLEDTHFVNPHGYHDDNHYTTAADLVKIGTQLMKYKAIDKIVMQPVYTCHLKSGDKKWINTNALIISTKDLPLVTGSSHDGKKYNPYATGVKTGHTDKAGHCLVFSSKYKNKSMVAVILHSDNNIWSQANGIINTFDIDYSKVNWTKKDGTYKTIRLKNVRIANSKQLTLTSKKQVSSYIDKNQKDQYTTKLKLNQSLFERDGDAYKLLQTVKANQKVGTLLVQNNNKTVKHISLYTTKTIHRRGFVDYLLIILIILVVAFLIFRYYQVQQIKKGRARAKARRKKRPSNSNNRKRQVNR</sequence>
<evidence type="ECO:0000256" key="12">
    <source>
        <dbReference type="ARBA" id="ARBA00034000"/>
    </source>
</evidence>
<dbReference type="PANTHER" id="PTHR21581:SF6">
    <property type="entry name" value="TRAFFICKING PROTEIN PARTICLE COMPLEX SUBUNIT 12"/>
    <property type="match status" value="1"/>
</dbReference>
<dbReference type="InterPro" id="IPR015956">
    <property type="entry name" value="Peniciliin-bd_prot_C_sf"/>
</dbReference>
<accession>A0A6L5GSV1</accession>
<dbReference type="Pfam" id="PF00768">
    <property type="entry name" value="Peptidase_S11"/>
    <property type="match status" value="1"/>
</dbReference>
<dbReference type="SUPFAM" id="SSF69189">
    <property type="entry name" value="Penicillin-binding protein associated domain"/>
    <property type="match status" value="1"/>
</dbReference>
<gene>
    <name evidence="20" type="ORF">FRC53_05805</name>
</gene>
<dbReference type="Gene3D" id="2.60.410.10">
    <property type="entry name" value="D-Ala-D-Ala carboxypeptidase, C-terminal domain"/>
    <property type="match status" value="1"/>
</dbReference>
<dbReference type="GO" id="GO:0071555">
    <property type="term" value="P:cell wall organization"/>
    <property type="evidence" value="ECO:0007669"/>
    <property type="project" value="UniProtKB-KW"/>
</dbReference>
<dbReference type="EC" id="3.4.16.4" evidence="4"/>
<dbReference type="EMBL" id="VOGB01000004">
    <property type="protein sequence ID" value="MQM72926.1"/>
    <property type="molecule type" value="Genomic_DNA"/>
</dbReference>
<reference evidence="20" key="1">
    <citation type="journal article" date="2020" name="Appl. Environ. Microbiol.">
        <title>Medium-Chain Fatty Acid Synthesis by 'Candidatus Weimeria bifida' gen. nov., sp. nov., and 'Candidatus Pseudoramibacter fermentans' sp. nov.</title>
        <authorList>
            <person name="Scarborough M.J."/>
            <person name="Myers K.S."/>
            <person name="Donohue T.J."/>
            <person name="Noguera D.R."/>
        </authorList>
    </citation>
    <scope>NUCLEOTIDE SEQUENCE</scope>
    <source>
        <strain evidence="20">EUB1.1</strain>
    </source>
</reference>
<comment type="similarity">
    <text evidence="3 15">Belongs to the peptidase S11 family.</text>
</comment>
<comment type="caution">
    <text evidence="20">The sequence shown here is derived from an EMBL/GenBank/DDBJ whole genome shotgun (WGS) entry which is preliminary data.</text>
</comment>
<feature type="binding site" evidence="14">
    <location>
        <position position="286"/>
    </location>
    <ligand>
        <name>substrate</name>
    </ligand>
</feature>
<evidence type="ECO:0000256" key="11">
    <source>
        <dbReference type="ARBA" id="ARBA00023316"/>
    </source>
</evidence>
<keyword evidence="17" id="KW-1133">Transmembrane helix</keyword>
<evidence type="ECO:0000256" key="15">
    <source>
        <dbReference type="RuleBase" id="RU004016"/>
    </source>
</evidence>
<evidence type="ECO:0000256" key="17">
    <source>
        <dbReference type="SAM" id="Phobius"/>
    </source>
</evidence>
<evidence type="ECO:0000256" key="7">
    <source>
        <dbReference type="ARBA" id="ARBA00022729"/>
    </source>
</evidence>
<protein>
    <recommendedName>
        <fullName evidence="4">serine-type D-Ala-D-Ala carboxypeptidase</fullName>
        <ecNumber evidence="4">3.4.16.4</ecNumber>
    </recommendedName>
</protein>
<keyword evidence="21" id="KW-1185">Reference proteome</keyword>
<evidence type="ECO:0000256" key="13">
    <source>
        <dbReference type="PIRSR" id="PIRSR618044-1"/>
    </source>
</evidence>
<evidence type="ECO:0000256" key="3">
    <source>
        <dbReference type="ARBA" id="ARBA00007164"/>
    </source>
</evidence>
<feature type="active site" description="Acyl-ester intermediate" evidence="13">
    <location>
        <position position="93"/>
    </location>
</feature>
<keyword evidence="11" id="KW-0961">Cell wall biogenesis/degradation</keyword>
<dbReference type="Pfam" id="PF07943">
    <property type="entry name" value="PBP5_C"/>
    <property type="match status" value="1"/>
</dbReference>
<feature type="domain" description="Peptidase S11 D-alanyl-D-alanine carboxypeptidase A N-terminal" evidence="18">
    <location>
        <begin position="67"/>
        <end position="316"/>
    </location>
</feature>
<evidence type="ECO:0000256" key="2">
    <source>
        <dbReference type="ARBA" id="ARBA00004752"/>
    </source>
</evidence>
<comment type="pathway">
    <text evidence="2">Cell wall biogenesis; peptidoglycan biosynthesis.</text>
</comment>
<evidence type="ECO:0000256" key="8">
    <source>
        <dbReference type="ARBA" id="ARBA00022801"/>
    </source>
</evidence>
<evidence type="ECO:0000259" key="19">
    <source>
        <dbReference type="Pfam" id="PF07943"/>
    </source>
</evidence>
<organism evidence="20 21">
    <name type="scientific">Candidatus Pseudoramibacter fermentans</name>
    <dbReference type="NCBI Taxonomy" id="2594427"/>
    <lineage>
        <taxon>Bacteria</taxon>
        <taxon>Bacillati</taxon>
        <taxon>Bacillota</taxon>
        <taxon>Clostridia</taxon>
        <taxon>Eubacteriales</taxon>
        <taxon>Eubacteriaceae</taxon>
        <taxon>Pseudoramibacter</taxon>
    </lineage>
</organism>
<dbReference type="UniPathway" id="UPA00219"/>
<comment type="catalytic activity">
    <reaction evidence="12">
        <text>Preferential cleavage: (Ac)2-L-Lys-D-Ala-|-D-Ala. Also transpeptidation of peptidyl-alanyl moieties that are N-acyl substituents of D-alanine.</text>
        <dbReference type="EC" id="3.4.16.4"/>
    </reaction>
</comment>
<name>A0A6L5GSV1_9FIRM</name>
<evidence type="ECO:0000256" key="14">
    <source>
        <dbReference type="PIRSR" id="PIRSR618044-2"/>
    </source>
</evidence>